<dbReference type="RefSeq" id="WP_161820237.1">
    <property type="nucleotide sequence ID" value="NZ_JAACJS010000015.1"/>
</dbReference>
<name>A0ABW9ZXT5_9BACT</name>
<gene>
    <name evidence="1" type="ORF">GWC95_18775</name>
</gene>
<proteinExistence type="predicted"/>
<dbReference type="EMBL" id="JAACJS010000015">
    <property type="protein sequence ID" value="NCI51976.1"/>
    <property type="molecule type" value="Genomic_DNA"/>
</dbReference>
<reference evidence="1 2" key="1">
    <citation type="submission" date="2020-01" db="EMBL/GenBank/DDBJ databases">
        <title>Genome analysis.</title>
        <authorList>
            <person name="Wu S."/>
            <person name="Wang G."/>
        </authorList>
    </citation>
    <scope>NUCLEOTIDE SEQUENCE [LARGE SCALE GENOMIC DNA]</scope>
    <source>
        <strain evidence="1 2">SYL130</strain>
    </source>
</reference>
<dbReference type="Proteomes" id="UP000753802">
    <property type="component" value="Unassembled WGS sequence"/>
</dbReference>
<accession>A0ABW9ZXT5</accession>
<protein>
    <recommendedName>
        <fullName evidence="3">Por secretion system C-terminal sorting domain-containing protein</fullName>
    </recommendedName>
</protein>
<comment type="caution">
    <text evidence="1">The sequence shown here is derived from an EMBL/GenBank/DDBJ whole genome shotgun (WGS) entry which is preliminary data.</text>
</comment>
<evidence type="ECO:0008006" key="3">
    <source>
        <dbReference type="Google" id="ProtNLM"/>
    </source>
</evidence>
<evidence type="ECO:0000313" key="1">
    <source>
        <dbReference type="EMBL" id="NCI51976.1"/>
    </source>
</evidence>
<organism evidence="1 2">
    <name type="scientific">Sediminibacterium roseum</name>
    <dbReference type="NCBI Taxonomy" id="1978412"/>
    <lineage>
        <taxon>Bacteria</taxon>
        <taxon>Pseudomonadati</taxon>
        <taxon>Bacteroidota</taxon>
        <taxon>Chitinophagia</taxon>
        <taxon>Chitinophagales</taxon>
        <taxon>Chitinophagaceae</taxon>
        <taxon>Sediminibacterium</taxon>
    </lineage>
</organism>
<sequence length="84" mass="9420">MYIQNLQPGLVDNLSYVTVMANKTGRLILKVLDIEGRIAKTVVANINEGKQQLELQMGDLNSGRYVMNAFSGDTFIKSIRFVKQ</sequence>
<keyword evidence="2" id="KW-1185">Reference proteome</keyword>
<evidence type="ECO:0000313" key="2">
    <source>
        <dbReference type="Proteomes" id="UP000753802"/>
    </source>
</evidence>